<accession>A0A5C5RWW0</accession>
<dbReference type="OrthoDB" id="5879561at2"/>
<protein>
    <submittedName>
        <fullName evidence="1">Uncharacterized protein</fullName>
    </submittedName>
</protein>
<keyword evidence="2" id="KW-1185">Reference proteome</keyword>
<evidence type="ECO:0000313" key="1">
    <source>
        <dbReference type="EMBL" id="TWS27526.1"/>
    </source>
</evidence>
<organism evidence="1 2">
    <name type="scientific">Tsukamurella conjunctivitidis</name>
    <dbReference type="NCBI Taxonomy" id="2592068"/>
    <lineage>
        <taxon>Bacteria</taxon>
        <taxon>Bacillati</taxon>
        <taxon>Actinomycetota</taxon>
        <taxon>Actinomycetes</taxon>
        <taxon>Mycobacteriales</taxon>
        <taxon>Tsukamurellaceae</taxon>
        <taxon>Tsukamurella</taxon>
    </lineage>
</organism>
<dbReference type="EMBL" id="VIGX01000013">
    <property type="protein sequence ID" value="TWS27526.1"/>
    <property type="molecule type" value="Genomic_DNA"/>
</dbReference>
<dbReference type="Proteomes" id="UP000319375">
    <property type="component" value="Unassembled WGS sequence"/>
</dbReference>
<gene>
    <name evidence="1" type="ORF">FK530_18590</name>
</gene>
<reference evidence="1 2" key="1">
    <citation type="submission" date="2019-06" db="EMBL/GenBank/DDBJ databases">
        <title>Tsukamurella conjunctivitidis sp. nov., Tsukamurella assacharolytica sp. nov. and Tsukamurella sputae sp. nov. isolated from patients with conjunctivitis, bacteraemia (lymphoma) and respiratory infection (sputum) in Hong Kong.</title>
        <authorList>
            <person name="Teng J.L.L."/>
            <person name="Lee H.H."/>
            <person name="Fong J.Y.H."/>
            <person name="Fok K.M.N."/>
            <person name="Lau S.K.P."/>
            <person name="Woo P.C.Y."/>
        </authorList>
    </citation>
    <scope>NUCLEOTIDE SEQUENCE [LARGE SCALE GENOMIC DNA]</scope>
    <source>
        <strain evidence="1 2">HKU72</strain>
    </source>
</reference>
<dbReference type="AlphaFoldDB" id="A0A5C5RWW0"/>
<comment type="caution">
    <text evidence="1">The sequence shown here is derived from an EMBL/GenBank/DDBJ whole genome shotgun (WGS) entry which is preliminary data.</text>
</comment>
<dbReference type="RefSeq" id="WP_146488469.1">
    <property type="nucleotide sequence ID" value="NZ_VIGX01000013.1"/>
</dbReference>
<evidence type="ECO:0000313" key="2">
    <source>
        <dbReference type="Proteomes" id="UP000319375"/>
    </source>
</evidence>
<name>A0A5C5RWW0_9ACTN</name>
<sequence length="153" mass="16432">MSATRSPGMPYVLEPEVAGGLGEGSVLDTSVHPPLLSRLEYEVMDWQGDDLISSFPVYLVSPRLLAAIEATRLTGFTVNPNCRVTVDEQCRDEVQGSGVLAFTWIDIHGAVGDDLHITSDLLLGVSDRAWAVISSFTLNRCDVRGAGLDNEGA</sequence>
<proteinExistence type="predicted"/>